<dbReference type="PATRIC" id="fig|999408.3.peg.3311"/>
<proteinExistence type="predicted"/>
<dbReference type="AlphaFoldDB" id="A0A0E2H9H6"/>
<protein>
    <recommendedName>
        <fullName evidence="3">Cytidylate kinase</fullName>
    </recommendedName>
</protein>
<comment type="caution">
    <text evidence="1">The sequence shown here is derived from an EMBL/GenBank/DDBJ whole genome shotgun (WGS) entry which is preliminary data.</text>
</comment>
<dbReference type="EMBL" id="AGYR01000035">
    <property type="protein sequence ID" value="ENZ13129.1"/>
    <property type="molecule type" value="Genomic_DNA"/>
</dbReference>
<sequence>MNDKHFVITIERQYGSGGRLTGKRLAEELGIHFYDEEILKMTSETSAIGEQYFRLADERAGNNLLYRIVTSMKPELTEPDKDGPNITSPENLFRFQSSVIRGLAASETCIIVGRCGNYVLQDQMDNLVRIFVYADTVTRIRRVMDVDKVDEAEALRRMRRIDKERTEYHRYFTGREWMDMENYDLPINASRIDYDQMIQLIKDYLKLKGFL</sequence>
<dbReference type="Gene3D" id="3.40.50.300">
    <property type="entry name" value="P-loop containing nucleotide triphosphate hydrolases"/>
    <property type="match status" value="1"/>
</dbReference>
<dbReference type="GeneID" id="57960569"/>
<evidence type="ECO:0000313" key="2">
    <source>
        <dbReference type="Proteomes" id="UP000013085"/>
    </source>
</evidence>
<gene>
    <name evidence="1" type="ORF">HMPREF1090_03065</name>
</gene>
<dbReference type="InterPro" id="IPR027417">
    <property type="entry name" value="P-loop_NTPase"/>
</dbReference>
<dbReference type="Pfam" id="PF13189">
    <property type="entry name" value="Cytidylate_kin2"/>
    <property type="match status" value="1"/>
</dbReference>
<reference evidence="1 2" key="1">
    <citation type="submission" date="2013-01" db="EMBL/GenBank/DDBJ databases">
        <title>The Genome Sequence of Clostridium clostridioforme 90A8.</title>
        <authorList>
            <consortium name="The Broad Institute Genome Sequencing Platform"/>
            <person name="Earl A."/>
            <person name="Ward D."/>
            <person name="Feldgarden M."/>
            <person name="Gevers D."/>
            <person name="Courvalin P."/>
            <person name="Lambert T."/>
            <person name="Walker B."/>
            <person name="Young S.K."/>
            <person name="Zeng Q."/>
            <person name="Gargeya S."/>
            <person name="Fitzgerald M."/>
            <person name="Haas B."/>
            <person name="Abouelleil A."/>
            <person name="Alvarado L."/>
            <person name="Arachchi H.M."/>
            <person name="Berlin A.M."/>
            <person name="Chapman S.B."/>
            <person name="Dewar J."/>
            <person name="Goldberg J."/>
            <person name="Griggs A."/>
            <person name="Gujja S."/>
            <person name="Hansen M."/>
            <person name="Howarth C."/>
            <person name="Imamovic A."/>
            <person name="Larimer J."/>
            <person name="McCowan C."/>
            <person name="Murphy C."/>
            <person name="Neiman D."/>
            <person name="Pearson M."/>
            <person name="Priest M."/>
            <person name="Roberts A."/>
            <person name="Saif S."/>
            <person name="Shea T."/>
            <person name="Sisk P."/>
            <person name="Sykes S."/>
            <person name="Wortman J."/>
            <person name="Nusbaum C."/>
            <person name="Birren B."/>
        </authorList>
    </citation>
    <scope>NUCLEOTIDE SEQUENCE [LARGE SCALE GENOMIC DNA]</scope>
    <source>
        <strain evidence="1 2">90A8</strain>
    </source>
</reference>
<accession>A0A0E2H9H6</accession>
<organism evidence="1 2">
    <name type="scientific">[Clostridium] clostridioforme 90A8</name>
    <dbReference type="NCBI Taxonomy" id="999408"/>
    <lineage>
        <taxon>Bacteria</taxon>
        <taxon>Bacillati</taxon>
        <taxon>Bacillota</taxon>
        <taxon>Clostridia</taxon>
        <taxon>Lachnospirales</taxon>
        <taxon>Lachnospiraceae</taxon>
        <taxon>Enterocloster</taxon>
    </lineage>
</organism>
<dbReference type="SUPFAM" id="SSF52540">
    <property type="entry name" value="P-loop containing nucleoside triphosphate hydrolases"/>
    <property type="match status" value="1"/>
</dbReference>
<evidence type="ECO:0000313" key="1">
    <source>
        <dbReference type="EMBL" id="ENZ13129.1"/>
    </source>
</evidence>
<dbReference type="RefSeq" id="WP_002587708.1">
    <property type="nucleotide sequence ID" value="NZ_KB850977.1"/>
</dbReference>
<dbReference type="HOGENOM" id="CLU_065155_3_1_9"/>
<dbReference type="Proteomes" id="UP000013085">
    <property type="component" value="Unassembled WGS sequence"/>
</dbReference>
<name>A0A0E2H9H6_9FIRM</name>
<evidence type="ECO:0008006" key="3">
    <source>
        <dbReference type="Google" id="ProtNLM"/>
    </source>
</evidence>